<proteinExistence type="predicted"/>
<dbReference type="Proteomes" id="UP000001497">
    <property type="component" value="Chromosome"/>
</dbReference>
<dbReference type="STRING" id="59374.FSU_0929"/>
<dbReference type="Gene3D" id="3.40.50.1000">
    <property type="entry name" value="HAD superfamily/HAD-like"/>
    <property type="match status" value="2"/>
</dbReference>
<dbReference type="InterPro" id="IPR006357">
    <property type="entry name" value="HAD-SF_hydro_IIA"/>
</dbReference>
<dbReference type="Proteomes" id="UP000000517">
    <property type="component" value="Chromosome"/>
</dbReference>
<dbReference type="KEGG" id="fsu:Fisuc_0508"/>
<dbReference type="InterPro" id="IPR023214">
    <property type="entry name" value="HAD_sf"/>
</dbReference>
<name>C9RLH3_FIBSS</name>
<dbReference type="GO" id="GO:0016791">
    <property type="term" value="F:phosphatase activity"/>
    <property type="evidence" value="ECO:0007669"/>
    <property type="project" value="TreeGrafter"/>
</dbReference>
<dbReference type="OrthoDB" id="9810449at2"/>
<gene>
    <name evidence="1" type="ordered locus">Fisuc_0508</name>
    <name evidence="2" type="ordered locus">FSU_0929</name>
</gene>
<sequence length="322" mass="35556">MDKFETEIYLRYKQIIQSSVALAPKECMPETRHVHMADLLDRYDAFCFDGYGTLYNRGSFVYPGAMDWFQMLRRVGKHLRLVTNAASDIDEVLARDADKRGFDFSTEETISSGCLLRKLVERLRRVECADGNAAKPLELREVYYIGRETGRNVLKACGITAVAMDAEPAEPIVAISSAKDTPETYARAVKILQRPGAILLVLNSDAWAPKIPDENGVTVRESVSGALSERLRRDSICDANGGEGCKTYYLGKPFPQIWERVKASLPSGSRVLMIGDTLGTDVFGAKVAGFDSALVVGRNVPAAELEADESALGIRPDYYLEP</sequence>
<dbReference type="GO" id="GO:0005737">
    <property type="term" value="C:cytoplasm"/>
    <property type="evidence" value="ECO:0007669"/>
    <property type="project" value="TreeGrafter"/>
</dbReference>
<evidence type="ECO:0000313" key="4">
    <source>
        <dbReference type="Proteomes" id="UP000001497"/>
    </source>
</evidence>
<dbReference type="AlphaFoldDB" id="C9RLH3"/>
<dbReference type="PANTHER" id="PTHR19288:SF90">
    <property type="entry name" value="OS08G0542600 PROTEIN"/>
    <property type="match status" value="1"/>
</dbReference>
<reference evidence="3" key="2">
    <citation type="submission" date="2010-08" db="EMBL/GenBank/DDBJ databases">
        <title>Complete sequence of Fibrobacter succinogenes subsp. succinogenes S85.</title>
        <authorList>
            <person name="Durkin A.S."/>
            <person name="Nelson K.E."/>
            <person name="Morrison M."/>
            <person name="Forsberg C.W."/>
            <person name="Wilson D.B."/>
            <person name="Russell J.B."/>
            <person name="Cann I.K.O."/>
            <person name="Mackie R.I."/>
            <person name="White B.A."/>
        </authorList>
    </citation>
    <scope>NUCLEOTIDE SEQUENCE [LARGE SCALE GENOMIC DNA]</scope>
    <source>
        <strain evidence="3">ATCC 19169 / S85</strain>
    </source>
</reference>
<reference evidence="1 4" key="1">
    <citation type="submission" date="2009-10" db="EMBL/GenBank/DDBJ databases">
        <title>Complete sequence of Fibrobacter succinogenes subsp. succinogenes S85.</title>
        <authorList>
            <consortium name="US DOE Joint Genome Institute"/>
            <person name="Lucas S."/>
            <person name="Copeland A."/>
            <person name="Lapidus A."/>
            <person name="Glavina del Rio T."/>
            <person name="Tice H."/>
            <person name="Bruce D."/>
            <person name="Goodwin L."/>
            <person name="Pitluck S."/>
            <person name="Chertkov O."/>
            <person name="Detter J.C."/>
            <person name="Han C."/>
            <person name="Tapia R."/>
            <person name="Larimer F."/>
            <person name="Land M."/>
            <person name="Hauser L."/>
            <person name="Kyrpides N."/>
            <person name="Mikhailova N."/>
            <person name="Weimer P.J."/>
            <person name="Stevenson D.M."/>
            <person name="Boyum J."/>
            <person name="Brumm P.I."/>
            <person name="Mead D."/>
        </authorList>
    </citation>
    <scope>NUCLEOTIDE SEQUENCE [LARGE SCALE GENOMIC DNA]</scope>
    <source>
        <strain evidence="4">ATCC 19169 / S85</strain>
        <strain evidence="1">S85</strain>
    </source>
</reference>
<protein>
    <submittedName>
        <fullName evidence="1">Haloacid dehalogenase domain protein hydrolase</fullName>
    </submittedName>
    <submittedName>
        <fullName evidence="2">Hydrolase, haloacid dehalogenase family</fullName>
    </submittedName>
</protein>
<accession>C9RLH3</accession>
<dbReference type="PANTHER" id="PTHR19288">
    <property type="entry name" value="4-NITROPHENYLPHOSPHATASE-RELATED"/>
    <property type="match status" value="1"/>
</dbReference>
<evidence type="ECO:0000313" key="3">
    <source>
        <dbReference type="Proteomes" id="UP000000517"/>
    </source>
</evidence>
<dbReference type="RefSeq" id="WP_012820350.1">
    <property type="nucleotide sequence ID" value="NC_013410.1"/>
</dbReference>
<reference evidence="2" key="3">
    <citation type="submission" date="2010-08" db="EMBL/GenBank/DDBJ databases">
        <authorList>
            <person name="Durkin A.S."/>
            <person name="Nelson K.E."/>
            <person name="Morrison M."/>
            <person name="Forsberg C.W."/>
            <person name="Wilson D.B."/>
            <person name="Russell J.B."/>
            <person name="Cann I.K.O."/>
            <person name="Mackie R.I."/>
            <person name="White B.A."/>
        </authorList>
    </citation>
    <scope>NUCLEOTIDE SEQUENCE</scope>
    <source>
        <strain evidence="2">S85</strain>
    </source>
</reference>
<evidence type="ECO:0000313" key="1">
    <source>
        <dbReference type="EMBL" id="ACX74120.1"/>
    </source>
</evidence>
<dbReference type="eggNOG" id="COG0647">
    <property type="taxonomic scope" value="Bacteria"/>
</dbReference>
<evidence type="ECO:0000313" key="2">
    <source>
        <dbReference type="EMBL" id="ADL27274.1"/>
    </source>
</evidence>
<keyword evidence="4" id="KW-1185">Reference proteome</keyword>
<organism evidence="2 3">
    <name type="scientific">Fibrobacter succinogenes (strain ATCC 19169 / S85)</name>
    <dbReference type="NCBI Taxonomy" id="59374"/>
    <lineage>
        <taxon>Bacteria</taxon>
        <taxon>Pseudomonadati</taxon>
        <taxon>Fibrobacterota</taxon>
        <taxon>Fibrobacteria</taxon>
        <taxon>Fibrobacterales</taxon>
        <taxon>Fibrobacteraceae</taxon>
        <taxon>Fibrobacter</taxon>
    </lineage>
</organism>
<dbReference type="Pfam" id="PF13242">
    <property type="entry name" value="Hydrolase_like"/>
    <property type="match status" value="1"/>
</dbReference>
<dbReference type="EMBL" id="CP002158">
    <property type="protein sequence ID" value="ADL27274.1"/>
    <property type="molecule type" value="Genomic_DNA"/>
</dbReference>
<dbReference type="Pfam" id="PF13344">
    <property type="entry name" value="Hydrolase_6"/>
    <property type="match status" value="1"/>
</dbReference>
<dbReference type="SUPFAM" id="SSF56784">
    <property type="entry name" value="HAD-like"/>
    <property type="match status" value="1"/>
</dbReference>
<dbReference type="EMBL" id="CP001792">
    <property type="protein sequence ID" value="ACX74120.1"/>
    <property type="molecule type" value="Genomic_DNA"/>
</dbReference>
<dbReference type="InterPro" id="IPR036412">
    <property type="entry name" value="HAD-like_sf"/>
</dbReference>
<keyword evidence="2" id="KW-0378">Hydrolase</keyword>
<dbReference type="HOGENOM" id="CLU_043473_2_1_0"/>
<dbReference type="KEGG" id="fsc:FSU_0929"/>